<dbReference type="InterPro" id="IPR013761">
    <property type="entry name" value="SAM/pointed_sf"/>
</dbReference>
<evidence type="ECO:0000313" key="1">
    <source>
        <dbReference type="EMBL" id="GBB83699.1"/>
    </source>
</evidence>
<sequence length="240" mass="27437">MSTSTIIDPLVEDVKKYDTEGLITYLRGKNLGLKQEVYDILQSEDVNGHSFLRLTEERLNEYNIKVYHDTVSRGLEANSPSVEASPDIFFKNQQTNPILNGRPLENIGPPITLYNSAFSLFLNHLNDENLEIPSDFLKWAEKLIFAAADNYDNGEECNEIMRKIFMENLGSIFLIAYEKKNQKYKSDEVFITSSGLLVVGIGKNDPTIQGAIYYRNYWSQQNVCFNFNPLCGYVVIDIFT</sequence>
<dbReference type="Gene3D" id="1.10.150.50">
    <property type="entry name" value="Transcription Factor, Ets-1"/>
    <property type="match status" value="1"/>
</dbReference>
<name>A0A2Z6QDC5_9GLOM</name>
<reference evidence="1 2" key="1">
    <citation type="submission" date="2017-11" db="EMBL/GenBank/DDBJ databases">
        <title>The genome of Rhizophagus clarus HR1 reveals common genetic basis of auxotrophy among arbuscular mycorrhizal fungi.</title>
        <authorList>
            <person name="Kobayashi Y."/>
        </authorList>
    </citation>
    <scope>NUCLEOTIDE SEQUENCE [LARGE SCALE GENOMIC DNA]</scope>
    <source>
        <strain evidence="1 2">HR1</strain>
    </source>
</reference>
<evidence type="ECO:0000313" key="2">
    <source>
        <dbReference type="Proteomes" id="UP000247702"/>
    </source>
</evidence>
<protein>
    <submittedName>
        <fullName evidence="1">Uncharacterized protein</fullName>
    </submittedName>
</protein>
<dbReference type="EMBL" id="BEXD01000047">
    <property type="protein sequence ID" value="GBB83699.1"/>
    <property type="molecule type" value="Genomic_DNA"/>
</dbReference>
<accession>A0A2Z6QDC5</accession>
<dbReference type="AlphaFoldDB" id="A0A2Z6QDC5"/>
<proteinExistence type="predicted"/>
<dbReference type="STRING" id="94130.A0A2Z6QDC5"/>
<dbReference type="Proteomes" id="UP000247702">
    <property type="component" value="Unassembled WGS sequence"/>
</dbReference>
<gene>
    <name evidence="1" type="ORF">RclHR1_01040004</name>
</gene>
<comment type="caution">
    <text evidence="1">The sequence shown here is derived from an EMBL/GenBank/DDBJ whole genome shotgun (WGS) entry which is preliminary data.</text>
</comment>
<keyword evidence="2" id="KW-1185">Reference proteome</keyword>
<organism evidence="1 2">
    <name type="scientific">Rhizophagus clarus</name>
    <dbReference type="NCBI Taxonomy" id="94130"/>
    <lineage>
        <taxon>Eukaryota</taxon>
        <taxon>Fungi</taxon>
        <taxon>Fungi incertae sedis</taxon>
        <taxon>Mucoromycota</taxon>
        <taxon>Glomeromycotina</taxon>
        <taxon>Glomeromycetes</taxon>
        <taxon>Glomerales</taxon>
        <taxon>Glomeraceae</taxon>
        <taxon>Rhizophagus</taxon>
    </lineage>
</organism>